<dbReference type="GO" id="GO:0004479">
    <property type="term" value="F:methionyl-tRNA formyltransferase activity"/>
    <property type="evidence" value="ECO:0007669"/>
    <property type="project" value="UniProtKB-UniRule"/>
</dbReference>
<proteinExistence type="inferred from homology"/>
<dbReference type="InterPro" id="IPR001555">
    <property type="entry name" value="GART_AS"/>
</dbReference>
<dbReference type="Proteomes" id="UP000614410">
    <property type="component" value="Unassembled WGS sequence"/>
</dbReference>
<comment type="catalytic activity">
    <reaction evidence="5">
        <text>L-methionyl-tRNA(fMet) + (6R)-10-formyltetrahydrofolate = N-formyl-L-methionyl-tRNA(fMet) + (6S)-5,6,7,8-tetrahydrofolate + H(+)</text>
        <dbReference type="Rhea" id="RHEA:24380"/>
        <dbReference type="Rhea" id="RHEA-COMP:9952"/>
        <dbReference type="Rhea" id="RHEA-COMP:9953"/>
        <dbReference type="ChEBI" id="CHEBI:15378"/>
        <dbReference type="ChEBI" id="CHEBI:57453"/>
        <dbReference type="ChEBI" id="CHEBI:78530"/>
        <dbReference type="ChEBI" id="CHEBI:78844"/>
        <dbReference type="ChEBI" id="CHEBI:195366"/>
        <dbReference type="EC" id="2.1.2.9"/>
    </reaction>
</comment>
<gene>
    <name evidence="5" type="primary">fmt</name>
    <name evidence="8" type="ORF">JF887_02805</name>
</gene>
<evidence type="ECO:0000256" key="2">
    <source>
        <dbReference type="ARBA" id="ARBA00012261"/>
    </source>
</evidence>
<accession>A0A934KLW9</accession>
<sequence length="304" mass="31087">MRIVFCGTADFAVPSLHALVGAHEVLAVVTQPDRAGSRGRPAARPVSAAASLLGLRVLRPERVRAAETVAEILDLSPDVLVVAAYGQIIPASLLEGPRLGGVNVHGSLLPRWRGAAPVAASILAGDQATGVSIMRMEVGLDTGPVYAAREIAITSRDTTPLLTDRLAAHGASLLLDVLDGVGAGALDAVPQDESMATYAPRLAREDGSVDWATVTAVEVGRLVRALQPWPGTSAPLGGQTVRLLAGEVGESGQAPGAPGQVVATVGEGVDVATTAGTYRVGFVQPPGGRPMSAAAYLRGRRTEA</sequence>
<evidence type="ECO:0000256" key="1">
    <source>
        <dbReference type="ARBA" id="ARBA00010699"/>
    </source>
</evidence>
<dbReference type="Pfam" id="PF02911">
    <property type="entry name" value="Formyl_trans_C"/>
    <property type="match status" value="1"/>
</dbReference>
<dbReference type="AlphaFoldDB" id="A0A934KLW9"/>
<protein>
    <recommendedName>
        <fullName evidence="2 5">Methionyl-tRNA formyltransferase</fullName>
        <ecNumber evidence="2 5">2.1.2.9</ecNumber>
    </recommendedName>
</protein>
<dbReference type="InterPro" id="IPR005793">
    <property type="entry name" value="Formyl_trans_C"/>
</dbReference>
<comment type="function">
    <text evidence="5">Attaches a formyl group to the free amino group of methionyl-tRNA(fMet). The formyl group appears to play a dual role in the initiator identity of N-formylmethionyl-tRNA by promoting its recognition by IF2 and preventing the misappropriation of this tRNA by the elongation apparatus.</text>
</comment>
<dbReference type="CDD" id="cd08646">
    <property type="entry name" value="FMT_core_Met-tRNA-FMT_N"/>
    <property type="match status" value="1"/>
</dbReference>
<dbReference type="HAMAP" id="MF_00182">
    <property type="entry name" value="Formyl_trans"/>
    <property type="match status" value="1"/>
</dbReference>
<evidence type="ECO:0000256" key="4">
    <source>
        <dbReference type="ARBA" id="ARBA00022917"/>
    </source>
</evidence>
<keyword evidence="3 5" id="KW-0808">Transferase</keyword>
<dbReference type="InterPro" id="IPR041711">
    <property type="entry name" value="Met-tRNA-FMT_N"/>
</dbReference>
<dbReference type="PANTHER" id="PTHR11138:SF5">
    <property type="entry name" value="METHIONYL-TRNA FORMYLTRANSFERASE, MITOCHONDRIAL"/>
    <property type="match status" value="1"/>
</dbReference>
<evidence type="ECO:0000259" key="6">
    <source>
        <dbReference type="Pfam" id="PF00551"/>
    </source>
</evidence>
<feature type="domain" description="Formyl transferase C-terminal" evidence="7">
    <location>
        <begin position="202"/>
        <end position="300"/>
    </location>
</feature>
<dbReference type="InterPro" id="IPR036477">
    <property type="entry name" value="Formyl_transf_N_sf"/>
</dbReference>
<evidence type="ECO:0000313" key="9">
    <source>
        <dbReference type="Proteomes" id="UP000614410"/>
    </source>
</evidence>
<dbReference type="NCBIfam" id="TIGR00460">
    <property type="entry name" value="fmt"/>
    <property type="match status" value="1"/>
</dbReference>
<name>A0A934KLW9_9BACT</name>
<evidence type="ECO:0000259" key="7">
    <source>
        <dbReference type="Pfam" id="PF02911"/>
    </source>
</evidence>
<dbReference type="InterPro" id="IPR011034">
    <property type="entry name" value="Formyl_transferase-like_C_sf"/>
</dbReference>
<reference evidence="8 9" key="1">
    <citation type="submission" date="2020-10" db="EMBL/GenBank/DDBJ databases">
        <title>Ca. Dormibacterota MAGs.</title>
        <authorList>
            <person name="Montgomery K."/>
        </authorList>
    </citation>
    <scope>NUCLEOTIDE SEQUENCE [LARGE SCALE GENOMIC DNA]</scope>
    <source>
        <strain evidence="8">Mitchell_Peninsula_5</strain>
    </source>
</reference>
<dbReference type="PANTHER" id="PTHR11138">
    <property type="entry name" value="METHIONYL-TRNA FORMYLTRANSFERASE"/>
    <property type="match status" value="1"/>
</dbReference>
<dbReference type="EMBL" id="JAEKNN010000012">
    <property type="protein sequence ID" value="MBJ7608350.1"/>
    <property type="molecule type" value="Genomic_DNA"/>
</dbReference>
<dbReference type="InterPro" id="IPR044135">
    <property type="entry name" value="Met-tRNA-FMT_C"/>
</dbReference>
<evidence type="ECO:0000256" key="3">
    <source>
        <dbReference type="ARBA" id="ARBA00022679"/>
    </source>
</evidence>
<feature type="binding site" evidence="5">
    <location>
        <begin position="107"/>
        <end position="110"/>
    </location>
    <ligand>
        <name>(6S)-5,6,7,8-tetrahydrofolate</name>
        <dbReference type="ChEBI" id="CHEBI:57453"/>
    </ligand>
</feature>
<feature type="domain" description="Formyl transferase N-terminal" evidence="6">
    <location>
        <begin position="1"/>
        <end position="178"/>
    </location>
</feature>
<keyword evidence="4 5" id="KW-0648">Protein biosynthesis</keyword>
<dbReference type="Gene3D" id="3.40.50.12230">
    <property type="match status" value="1"/>
</dbReference>
<dbReference type="PROSITE" id="PS00373">
    <property type="entry name" value="GART"/>
    <property type="match status" value="1"/>
</dbReference>
<dbReference type="CDD" id="cd08704">
    <property type="entry name" value="Met_tRNA_FMT_C"/>
    <property type="match status" value="1"/>
</dbReference>
<dbReference type="InterPro" id="IPR005794">
    <property type="entry name" value="Fmt"/>
</dbReference>
<evidence type="ECO:0000256" key="5">
    <source>
        <dbReference type="HAMAP-Rule" id="MF_00182"/>
    </source>
</evidence>
<dbReference type="InterPro" id="IPR002376">
    <property type="entry name" value="Formyl_transf_N"/>
</dbReference>
<dbReference type="SUPFAM" id="SSF53328">
    <property type="entry name" value="Formyltransferase"/>
    <property type="match status" value="1"/>
</dbReference>
<dbReference type="SUPFAM" id="SSF50486">
    <property type="entry name" value="FMT C-terminal domain-like"/>
    <property type="match status" value="1"/>
</dbReference>
<dbReference type="GO" id="GO:0005829">
    <property type="term" value="C:cytosol"/>
    <property type="evidence" value="ECO:0007669"/>
    <property type="project" value="TreeGrafter"/>
</dbReference>
<evidence type="ECO:0000313" key="8">
    <source>
        <dbReference type="EMBL" id="MBJ7608350.1"/>
    </source>
</evidence>
<dbReference type="Pfam" id="PF00551">
    <property type="entry name" value="Formyl_trans_N"/>
    <property type="match status" value="1"/>
</dbReference>
<comment type="similarity">
    <text evidence="1 5">Belongs to the Fmt family.</text>
</comment>
<organism evidence="8 9">
    <name type="scientific">Candidatus Amunia macphersoniae</name>
    <dbReference type="NCBI Taxonomy" id="3127014"/>
    <lineage>
        <taxon>Bacteria</taxon>
        <taxon>Bacillati</taxon>
        <taxon>Candidatus Dormiibacterota</taxon>
        <taxon>Candidatus Dormibacteria</taxon>
        <taxon>Candidatus Aeolococcales</taxon>
        <taxon>Candidatus Aeolococcaceae</taxon>
        <taxon>Candidatus Amunia</taxon>
    </lineage>
</organism>
<comment type="caution">
    <text evidence="8">The sequence shown here is derived from an EMBL/GenBank/DDBJ whole genome shotgun (WGS) entry which is preliminary data.</text>
</comment>
<dbReference type="EC" id="2.1.2.9" evidence="2 5"/>